<comment type="caution">
    <text evidence="2">The sequence shown here is derived from an EMBL/GenBank/DDBJ whole genome shotgun (WGS) entry which is preliminary data.</text>
</comment>
<evidence type="ECO:0000313" key="3">
    <source>
        <dbReference type="Proteomes" id="UP001500457"/>
    </source>
</evidence>
<gene>
    <name evidence="2" type="ORF">GCM10023203_27230</name>
</gene>
<evidence type="ECO:0000256" key="1">
    <source>
        <dbReference type="SAM" id="MobiDB-lite"/>
    </source>
</evidence>
<accession>A0ABP9EEV6</accession>
<evidence type="ECO:0000313" key="2">
    <source>
        <dbReference type="EMBL" id="GAA4875605.1"/>
    </source>
</evidence>
<dbReference type="Proteomes" id="UP001500457">
    <property type="component" value="Unassembled WGS sequence"/>
</dbReference>
<dbReference type="EMBL" id="BAABHQ010000006">
    <property type="protein sequence ID" value="GAA4875605.1"/>
    <property type="molecule type" value="Genomic_DNA"/>
</dbReference>
<name>A0ABP9EEV6_9PSEU</name>
<protein>
    <submittedName>
        <fullName evidence="2">Uncharacterized protein</fullName>
    </submittedName>
</protein>
<feature type="region of interest" description="Disordered" evidence="1">
    <location>
        <begin position="386"/>
        <end position="416"/>
    </location>
</feature>
<proteinExistence type="predicted"/>
<feature type="compositionally biased region" description="Polar residues" evidence="1">
    <location>
        <begin position="399"/>
        <end position="416"/>
    </location>
</feature>
<keyword evidence="3" id="KW-1185">Reference proteome</keyword>
<organism evidence="2 3">
    <name type="scientific">Actinomycetospora straminea</name>
    <dbReference type="NCBI Taxonomy" id="663607"/>
    <lineage>
        <taxon>Bacteria</taxon>
        <taxon>Bacillati</taxon>
        <taxon>Actinomycetota</taxon>
        <taxon>Actinomycetes</taxon>
        <taxon>Pseudonocardiales</taxon>
        <taxon>Pseudonocardiaceae</taxon>
        <taxon>Actinomycetospora</taxon>
    </lineage>
</organism>
<reference evidence="3" key="1">
    <citation type="journal article" date="2019" name="Int. J. Syst. Evol. Microbiol.">
        <title>The Global Catalogue of Microorganisms (GCM) 10K type strain sequencing project: providing services to taxonomists for standard genome sequencing and annotation.</title>
        <authorList>
            <consortium name="The Broad Institute Genomics Platform"/>
            <consortium name="The Broad Institute Genome Sequencing Center for Infectious Disease"/>
            <person name="Wu L."/>
            <person name="Ma J."/>
        </authorList>
    </citation>
    <scope>NUCLEOTIDE SEQUENCE [LARGE SCALE GENOMIC DNA]</scope>
    <source>
        <strain evidence="3">JCM 17983</strain>
    </source>
</reference>
<sequence length="416" mass="44648">MSETPQIAPTDVPPAKLIALLQECGWTVSGGRSGLYSRLRPPEDRQIAQKWSLVVPLDTQAPDYGEVMGDALSTLQEPINSADWLRVVLPRLVQVSTDSFFFHKESTAPSGLISWRDGEDLVRSSRATLIAGAKTYLGQLKRFSNKFGHFAGRYLDTVLMGQTAPGSYVVTAHAPAQAAIPISSSKSETKTALPSLEVASGRDVTSSIARALESTEDALFEARKSNDVGAFDNRVSTGVSYDLLTALQGVTKDSDGAEIRLEWDVDADVGESRLLKVEFRGSDSTILERAAARLSVAEESTPAYIVVGRVHLLTRKEVGGPGVFGIDSIGAGGRKFRVRLADADEYHEAVRAHEEEIALRVSGRLEREANISWLYDATIIGTAGPASGARGGRGASEPLDNQMTLDDTLADESTGS</sequence>